<dbReference type="AlphaFoldDB" id="A0A7V7KFK9"/>
<dbReference type="Gene3D" id="2.140.10.20">
    <property type="entry name" value="C-terminal (heme d1) domain of cytochrome cd1-nitrite reductase"/>
    <property type="match status" value="1"/>
</dbReference>
<dbReference type="PROSITE" id="PS51007">
    <property type="entry name" value="CYTC"/>
    <property type="match status" value="1"/>
</dbReference>
<feature type="domain" description="Cytochrome c" evidence="5">
    <location>
        <begin position="14"/>
        <end position="92"/>
    </location>
</feature>
<dbReference type="CDD" id="cd20777">
    <property type="entry name" value="8prop_heme-binding_NirN"/>
    <property type="match status" value="1"/>
</dbReference>
<dbReference type="InterPro" id="IPR011048">
    <property type="entry name" value="Haem_d1_sf"/>
</dbReference>
<keyword evidence="1 4" id="KW-0349">Heme</keyword>
<sequence>MLGLAFSAASMAQADAPDANMLYNHHCAICHGASRLGGIGPALLPDNLSRLKRTEAVEVIRDGRIATQMPAYDELLDESEIAALAEWIFETPEVEPSWTDEDILASHVVTYPDGILPDEPVFQVEDLKNLFVVVEIGDHHVSLLDGDRFERIARFPSRYALHGGPKYSPDGRYVYFGSRDGWVTKYDIYHLEVTAEVRAGINMRNIAVSADGRYVLAGNYLPHTLVLLDARNLELIARIPVEGLDGDTSRVSAVYAAPPRNSFVVALKDIPEVWEIRWPKERAAGDETLVGDFSLHRMAVPDYLDDFFFDPEYRYLVGAARGGRGGQVFDLDSEAKVAELPLEGMPHLGAGITWELDGRRVMAIPHIDRGQVSVFDMSDWTLLTQIETDGPGFFMRSHENSPYAWVDVFFGPHHDRIHVIDKQSLEIVETLIPEPGKTAAHVEFDRRGETLLLSIWDDDGYLLWLDANTLEELGRMPMNKPSGKYNVWNKTQYEEGTSH</sequence>
<dbReference type="SUPFAM" id="SSF51004">
    <property type="entry name" value="C-terminal (heme d1) domain of cytochrome cd1-nitrite reductase"/>
    <property type="match status" value="1"/>
</dbReference>
<evidence type="ECO:0000313" key="6">
    <source>
        <dbReference type="EMBL" id="KAA0010490.1"/>
    </source>
</evidence>
<evidence type="ECO:0000256" key="3">
    <source>
        <dbReference type="ARBA" id="ARBA00023004"/>
    </source>
</evidence>
<dbReference type="GO" id="GO:0009055">
    <property type="term" value="F:electron transfer activity"/>
    <property type="evidence" value="ECO:0007669"/>
    <property type="project" value="InterPro"/>
</dbReference>
<keyword evidence="2 4" id="KW-0479">Metal-binding</keyword>
<evidence type="ECO:0000256" key="1">
    <source>
        <dbReference type="ARBA" id="ARBA00022617"/>
    </source>
</evidence>
<dbReference type="GO" id="GO:0020037">
    <property type="term" value="F:heme binding"/>
    <property type="evidence" value="ECO:0007669"/>
    <property type="project" value="InterPro"/>
</dbReference>
<dbReference type="InterPro" id="IPR003143">
    <property type="entry name" value="Cyt_cd1_C_sf"/>
</dbReference>
<dbReference type="EMBL" id="VTPY01000007">
    <property type="protein sequence ID" value="KAA0010490.1"/>
    <property type="molecule type" value="Genomic_DNA"/>
</dbReference>
<dbReference type="InterPro" id="IPR051200">
    <property type="entry name" value="Host-pathogen_enzymatic-act"/>
</dbReference>
<dbReference type="Gene3D" id="1.10.760.10">
    <property type="entry name" value="Cytochrome c-like domain"/>
    <property type="match status" value="1"/>
</dbReference>
<evidence type="ECO:0000256" key="2">
    <source>
        <dbReference type="ARBA" id="ARBA00022723"/>
    </source>
</evidence>
<dbReference type="Pfam" id="PF02239">
    <property type="entry name" value="Cytochrom_D1"/>
    <property type="match status" value="1"/>
</dbReference>
<reference evidence="6 7" key="1">
    <citation type="submission" date="2019-08" db="EMBL/GenBank/DDBJ databases">
        <title>Bioinformatics analysis of the strain L3 and L5.</title>
        <authorList>
            <person name="Li X."/>
        </authorList>
    </citation>
    <scope>NUCLEOTIDE SEQUENCE [LARGE SCALE GENOMIC DNA]</scope>
    <source>
        <strain evidence="6 7">L5</strain>
    </source>
</reference>
<dbReference type="GO" id="GO:0046872">
    <property type="term" value="F:metal ion binding"/>
    <property type="evidence" value="ECO:0007669"/>
    <property type="project" value="UniProtKB-KW"/>
</dbReference>
<dbReference type="PANTHER" id="PTHR47197">
    <property type="entry name" value="PROTEIN NIRF"/>
    <property type="match status" value="1"/>
</dbReference>
<dbReference type="InterPro" id="IPR036909">
    <property type="entry name" value="Cyt_c-like_dom_sf"/>
</dbReference>
<accession>A0A7V7KFK9</accession>
<proteinExistence type="predicted"/>
<dbReference type="PANTHER" id="PTHR47197:SF3">
    <property type="entry name" value="DIHYDRO-HEME D1 DEHYDROGENASE"/>
    <property type="match status" value="1"/>
</dbReference>
<name>A0A7V7KFK9_9GAMM</name>
<gene>
    <name evidence="6" type="ORF">F0A17_17805</name>
</gene>
<dbReference type="Proteomes" id="UP000486760">
    <property type="component" value="Unassembled WGS sequence"/>
</dbReference>
<keyword evidence="7" id="KW-1185">Reference proteome</keyword>
<keyword evidence="3 4" id="KW-0408">Iron</keyword>
<dbReference type="InterPro" id="IPR009056">
    <property type="entry name" value="Cyt_c-like_dom"/>
</dbReference>
<protein>
    <submittedName>
        <fullName evidence="6">Cytochrome C oxidase Cbb3</fullName>
    </submittedName>
</protein>
<comment type="caution">
    <text evidence="6">The sequence shown here is derived from an EMBL/GenBank/DDBJ whole genome shotgun (WGS) entry which is preliminary data.</text>
</comment>
<organism evidence="6 7">
    <name type="scientific">Billgrantia pellis</name>
    <dbReference type="NCBI Taxonomy" id="2606936"/>
    <lineage>
        <taxon>Bacteria</taxon>
        <taxon>Pseudomonadati</taxon>
        <taxon>Pseudomonadota</taxon>
        <taxon>Gammaproteobacteria</taxon>
        <taxon>Oceanospirillales</taxon>
        <taxon>Halomonadaceae</taxon>
        <taxon>Billgrantia</taxon>
    </lineage>
</organism>
<evidence type="ECO:0000256" key="4">
    <source>
        <dbReference type="PROSITE-ProRule" id="PRU00433"/>
    </source>
</evidence>
<dbReference type="SUPFAM" id="SSF46626">
    <property type="entry name" value="Cytochrome c"/>
    <property type="match status" value="1"/>
</dbReference>
<evidence type="ECO:0000313" key="7">
    <source>
        <dbReference type="Proteomes" id="UP000486760"/>
    </source>
</evidence>
<evidence type="ECO:0000259" key="5">
    <source>
        <dbReference type="PROSITE" id="PS51007"/>
    </source>
</evidence>
<dbReference type="Pfam" id="PF13442">
    <property type="entry name" value="Cytochrome_CBB3"/>
    <property type="match status" value="1"/>
</dbReference>